<dbReference type="PANTHER" id="PTHR37576:SF2">
    <property type="entry name" value="DEFECT AT LOW TEMPERATURE PROTEIN 1"/>
    <property type="match status" value="1"/>
</dbReference>
<dbReference type="OrthoDB" id="5357734at2759"/>
<feature type="transmembrane region" description="Helical" evidence="2">
    <location>
        <begin position="639"/>
        <end position="662"/>
    </location>
</feature>
<keyword evidence="2" id="KW-1133">Transmembrane helix</keyword>
<feature type="transmembrane region" description="Helical" evidence="2">
    <location>
        <begin position="161"/>
        <end position="183"/>
    </location>
</feature>
<dbReference type="Proteomes" id="UP000799764">
    <property type="component" value="Unassembled WGS sequence"/>
</dbReference>
<sequence>MTTGLLCGSPYARASRQAEEDSVSMLLPVGATSPEQPHPNNRRKSSSGDGMSQRTPSWLISPPEPQDALPHEQRRVSSPPPNMGFSVLGDSARSQSPYQEQVAWANSTQFRSAPAESKPQMVQTILLATVDETPPSSHKYFRHPRHMLEPWMNGVWMRFPWWGAGALFLIVLLTGASAGILLASHGTTMDDWKIGRDNAQPHVYISVFEMMMIFLILFALVEGVVIRFWRQLLQGTTLDALHDTYESMYLWPAARRISRVRFNLVAVACVLASVSFARGPLFQRALTISDNTHKSLSGMVDLKIAPHPLVEFFTNKGSNPLEQGGVTPFFAELVKGLGAGNPLAYDQPASCGDYCVGVVKGYTFKVTCDSSIRHTDLNTLLQECKACTTEQCKSNCEFRRTTSLSSTFFSTSYESAHDRLVLNSIHKNTTSCSGDVHVQTCTLTPTKSDIPFVLTNGTIDRRIDIPTSQVYDAVSTTDNAIMETYWPLALNTLFPSVSVNVSASPDFSQLDHTKCVHTANLTNSPRSTDTSVAATTCSNSTVDPALFTNDPSAVYSAKYSPSTGEDALCGTTWSDPMPDMINLMQTLAFHTTIATATAPASLFAPSLTGAALVSLRSSWTQRIPVTGHRTLPVYHTSPLLVALGIAVSLLGVAAVIPLYYGFWELGRKVSLNPLEIARAFGAPLMEGLDGNTTPDMITVERGGMGVKYGAVDRYGEQKKLRVEESGKATVRVPWRGEIFG</sequence>
<keyword evidence="4" id="KW-1185">Reference proteome</keyword>
<feature type="compositionally biased region" description="Polar residues" evidence="1">
    <location>
        <begin position="47"/>
        <end position="58"/>
    </location>
</feature>
<evidence type="ECO:0000313" key="4">
    <source>
        <dbReference type="Proteomes" id="UP000799764"/>
    </source>
</evidence>
<accession>A0A9P4PXR6</accession>
<evidence type="ECO:0000256" key="1">
    <source>
        <dbReference type="SAM" id="MobiDB-lite"/>
    </source>
</evidence>
<dbReference type="AlphaFoldDB" id="A0A9P4PXR6"/>
<keyword evidence="2" id="KW-0472">Membrane</keyword>
<dbReference type="InterPro" id="IPR021514">
    <property type="entry name" value="DUF3176"/>
</dbReference>
<gene>
    <name evidence="3" type="ORF">P171DRAFT_426568</name>
</gene>
<evidence type="ECO:0000313" key="3">
    <source>
        <dbReference type="EMBL" id="KAF2452190.1"/>
    </source>
</evidence>
<proteinExistence type="predicted"/>
<keyword evidence="2" id="KW-0812">Transmembrane</keyword>
<dbReference type="PANTHER" id="PTHR37576">
    <property type="entry name" value="DEFECT AT LOW TEMPERATURE PROTEIN 1"/>
    <property type="match status" value="1"/>
</dbReference>
<comment type="caution">
    <text evidence="3">The sequence shown here is derived from an EMBL/GenBank/DDBJ whole genome shotgun (WGS) entry which is preliminary data.</text>
</comment>
<evidence type="ECO:0000256" key="2">
    <source>
        <dbReference type="SAM" id="Phobius"/>
    </source>
</evidence>
<reference evidence="3" key="1">
    <citation type="journal article" date="2020" name="Stud. Mycol.">
        <title>101 Dothideomycetes genomes: a test case for predicting lifestyles and emergence of pathogens.</title>
        <authorList>
            <person name="Haridas S."/>
            <person name="Albert R."/>
            <person name="Binder M."/>
            <person name="Bloem J."/>
            <person name="Labutti K."/>
            <person name="Salamov A."/>
            <person name="Andreopoulos B."/>
            <person name="Baker S."/>
            <person name="Barry K."/>
            <person name="Bills G."/>
            <person name="Bluhm B."/>
            <person name="Cannon C."/>
            <person name="Castanera R."/>
            <person name="Culley D."/>
            <person name="Daum C."/>
            <person name="Ezra D."/>
            <person name="Gonzalez J."/>
            <person name="Henrissat B."/>
            <person name="Kuo A."/>
            <person name="Liang C."/>
            <person name="Lipzen A."/>
            <person name="Lutzoni F."/>
            <person name="Magnuson J."/>
            <person name="Mondo S."/>
            <person name="Nolan M."/>
            <person name="Ohm R."/>
            <person name="Pangilinan J."/>
            <person name="Park H.-J."/>
            <person name="Ramirez L."/>
            <person name="Alfaro M."/>
            <person name="Sun H."/>
            <person name="Tritt A."/>
            <person name="Yoshinaga Y."/>
            <person name="Zwiers L.-H."/>
            <person name="Turgeon B."/>
            <person name="Goodwin S."/>
            <person name="Spatafora J."/>
            <person name="Crous P."/>
            <person name="Grigoriev I."/>
        </authorList>
    </citation>
    <scope>NUCLEOTIDE SEQUENCE</scope>
    <source>
        <strain evidence="3">CBS 690.94</strain>
    </source>
</reference>
<protein>
    <submittedName>
        <fullName evidence="3">Uncharacterized protein</fullName>
    </submittedName>
</protein>
<feature type="transmembrane region" description="Helical" evidence="2">
    <location>
        <begin position="203"/>
        <end position="226"/>
    </location>
</feature>
<name>A0A9P4PXR6_9PLEO</name>
<feature type="region of interest" description="Disordered" evidence="1">
    <location>
        <begin position="1"/>
        <end position="92"/>
    </location>
</feature>
<dbReference type="EMBL" id="MU001492">
    <property type="protein sequence ID" value="KAF2452190.1"/>
    <property type="molecule type" value="Genomic_DNA"/>
</dbReference>
<dbReference type="Pfam" id="PF11374">
    <property type="entry name" value="DUF3176"/>
    <property type="match status" value="1"/>
</dbReference>
<organism evidence="3 4">
    <name type="scientific">Karstenula rhodostoma CBS 690.94</name>
    <dbReference type="NCBI Taxonomy" id="1392251"/>
    <lineage>
        <taxon>Eukaryota</taxon>
        <taxon>Fungi</taxon>
        <taxon>Dikarya</taxon>
        <taxon>Ascomycota</taxon>
        <taxon>Pezizomycotina</taxon>
        <taxon>Dothideomycetes</taxon>
        <taxon>Pleosporomycetidae</taxon>
        <taxon>Pleosporales</taxon>
        <taxon>Massarineae</taxon>
        <taxon>Didymosphaeriaceae</taxon>
        <taxon>Karstenula</taxon>
    </lineage>
</organism>